<evidence type="ECO:0000259" key="3">
    <source>
        <dbReference type="Pfam" id="PF22917"/>
    </source>
</evidence>
<dbReference type="AlphaFoldDB" id="A0A9Q1N1I6"/>
<name>A0A9Q1N1I6_9SOLA</name>
<dbReference type="InterPro" id="IPR055222">
    <property type="entry name" value="PRISE-like_Rossmann-fold"/>
</dbReference>
<protein>
    <recommendedName>
        <fullName evidence="3">PRISE-like Rossmann-fold domain-containing protein</fullName>
    </recommendedName>
</protein>
<dbReference type="CDD" id="cd08948">
    <property type="entry name" value="5beta-POR_like_SDR_a"/>
    <property type="match status" value="1"/>
</dbReference>
<dbReference type="SUPFAM" id="SSF51735">
    <property type="entry name" value="NAD(P)-binding Rossmann-fold domains"/>
    <property type="match status" value="1"/>
</dbReference>
<keyword evidence="5" id="KW-1185">Reference proteome</keyword>
<keyword evidence="1" id="KW-0521">NADP</keyword>
<sequence length="414" mass="46846">MSWWWAGAIGAAKKKIEEDDAPPKYQSVALIIGVTGIVGNSLAEILPLADTPGGPWKVYGVARRPRPSWNADHPIEYIQCDISNPEDTQSKLSVLTDVTHVFYVTWASRSTELENCEVNGKMFQNMLDAIIPNCPNLSHICLQTGRKHYHGSFELFGKVAHDPPHHEGLPRLPIPNFYYTLEDILFKEVEKKEGLTWSVHRPGMIFGFSPYSLMNIVGTLCVYAAICKHEGLPLRFPGVKAAWDGYSDSSDADLIAEHQIWAAVDPYAKNEAFNVSNGDVFKWKHFWKVLAEQFGVEVAEFDEGKRCTLGEMMKDKGAVWDEIVKENGLVPTKLEEVGVWWFVDLILGGDCPLDTMNKSKEHGFLGFRNSQKAFISWIDKQHRKFTWYQSDRSGHIKKDYVACSEDLEESMTEN</sequence>
<evidence type="ECO:0000313" key="4">
    <source>
        <dbReference type="EMBL" id="KAJ8571097.1"/>
    </source>
</evidence>
<evidence type="ECO:0000313" key="5">
    <source>
        <dbReference type="Proteomes" id="UP001152561"/>
    </source>
</evidence>
<organism evidence="4 5">
    <name type="scientific">Anisodus acutangulus</name>
    <dbReference type="NCBI Taxonomy" id="402998"/>
    <lineage>
        <taxon>Eukaryota</taxon>
        <taxon>Viridiplantae</taxon>
        <taxon>Streptophyta</taxon>
        <taxon>Embryophyta</taxon>
        <taxon>Tracheophyta</taxon>
        <taxon>Spermatophyta</taxon>
        <taxon>Magnoliopsida</taxon>
        <taxon>eudicotyledons</taxon>
        <taxon>Gunneridae</taxon>
        <taxon>Pentapetalae</taxon>
        <taxon>asterids</taxon>
        <taxon>lamiids</taxon>
        <taxon>Solanales</taxon>
        <taxon>Solanaceae</taxon>
        <taxon>Solanoideae</taxon>
        <taxon>Hyoscyameae</taxon>
        <taxon>Anisodus</taxon>
    </lineage>
</organism>
<dbReference type="GO" id="GO:0006720">
    <property type="term" value="P:isoprenoid metabolic process"/>
    <property type="evidence" value="ECO:0007669"/>
    <property type="project" value="UniProtKB-ARBA"/>
</dbReference>
<dbReference type="GO" id="GO:0016628">
    <property type="term" value="F:oxidoreductase activity, acting on the CH-CH group of donors, NAD or NADP as acceptor"/>
    <property type="evidence" value="ECO:0007669"/>
    <property type="project" value="UniProtKB-ARBA"/>
</dbReference>
<evidence type="ECO:0000256" key="1">
    <source>
        <dbReference type="ARBA" id="ARBA00022857"/>
    </source>
</evidence>
<reference evidence="5" key="1">
    <citation type="journal article" date="2023" name="Proc. Natl. Acad. Sci. U.S.A.">
        <title>Genomic and structural basis for evolution of tropane alkaloid biosynthesis.</title>
        <authorList>
            <person name="Wanga Y.-J."/>
            <person name="Taina T."/>
            <person name="Yua J.-Y."/>
            <person name="Lia J."/>
            <person name="Xua B."/>
            <person name="Chenc J."/>
            <person name="D'Auriad J.C."/>
            <person name="Huanga J.-P."/>
            <person name="Huanga S.-X."/>
        </authorList>
    </citation>
    <scope>NUCLEOTIDE SEQUENCE [LARGE SCALE GENOMIC DNA]</scope>
    <source>
        <strain evidence="5">cv. KIB-2019</strain>
    </source>
</reference>
<dbReference type="PANTHER" id="PTHR32487:SF0">
    <property type="entry name" value="3-OXO-DELTA(4,5)-STEROID 5-BETA-REDUCTASE"/>
    <property type="match status" value="1"/>
</dbReference>
<dbReference type="FunFam" id="3.40.50.720:FF:000808">
    <property type="entry name" value="Iridoid synthase"/>
    <property type="match status" value="1"/>
</dbReference>
<dbReference type="Gene3D" id="3.40.50.720">
    <property type="entry name" value="NAD(P)-binding Rossmann-like Domain"/>
    <property type="match status" value="1"/>
</dbReference>
<dbReference type="EMBL" id="JAJAGQ010000002">
    <property type="protein sequence ID" value="KAJ8571097.1"/>
    <property type="molecule type" value="Genomic_DNA"/>
</dbReference>
<accession>A0A9Q1N1I6</accession>
<gene>
    <name evidence="4" type="ORF">K7X08_038069</name>
</gene>
<dbReference type="Pfam" id="PF22917">
    <property type="entry name" value="PRISE"/>
    <property type="match status" value="1"/>
</dbReference>
<feature type="domain" description="PRISE-like Rossmann-fold" evidence="3">
    <location>
        <begin position="88"/>
        <end position="334"/>
    </location>
</feature>
<dbReference type="OrthoDB" id="1731983at2759"/>
<dbReference type="Proteomes" id="UP001152561">
    <property type="component" value="Unassembled WGS sequence"/>
</dbReference>
<proteinExistence type="predicted"/>
<dbReference type="InterPro" id="IPR036291">
    <property type="entry name" value="NAD(P)-bd_dom_sf"/>
</dbReference>
<evidence type="ECO:0000256" key="2">
    <source>
        <dbReference type="ARBA" id="ARBA00023002"/>
    </source>
</evidence>
<comment type="caution">
    <text evidence="4">The sequence shown here is derived from an EMBL/GenBank/DDBJ whole genome shotgun (WGS) entry which is preliminary data.</text>
</comment>
<dbReference type="PANTHER" id="PTHR32487">
    <property type="entry name" value="3-OXO-DELTA(4,5)-STEROID 5-BETA-REDUCTASE"/>
    <property type="match status" value="1"/>
</dbReference>
<keyword evidence="2" id="KW-0560">Oxidoreductase</keyword>